<feature type="transmembrane region" description="Helical" evidence="1">
    <location>
        <begin position="62"/>
        <end position="85"/>
    </location>
</feature>
<keyword evidence="4" id="KW-1185">Reference proteome</keyword>
<feature type="domain" description="DUF7973" evidence="2">
    <location>
        <begin position="13"/>
        <end position="160"/>
    </location>
</feature>
<gene>
    <name evidence="3" type="ORF">HMPREF9306_00355</name>
</gene>
<dbReference type="AlphaFoldDB" id="S2W358"/>
<evidence type="ECO:0000259" key="2">
    <source>
        <dbReference type="Pfam" id="PF25928"/>
    </source>
</evidence>
<accession>S2W358</accession>
<dbReference type="OrthoDB" id="4484645at2"/>
<feature type="transmembrane region" description="Helical" evidence="1">
    <location>
        <begin position="12"/>
        <end position="31"/>
    </location>
</feature>
<sequence length="326" mass="34048">MTPDLVVQFVENITVFGLIASIAGGFFGAAIGGNNAFGFTGVMILLAFGITFATGSTMGFDYLAFGPLFGPHVAFAGGAAASAYAAKKKFLTADTGYGRDVNQPLAGLGHPDVLLVGAVFGVCGYLLQKAITFIPWFGTHTDSVALTVMTSGIVARLLFSKQPVFHWVSKLDDKKCWLGWQEKPSQYLTLGAFSGLMAAGAALALTHYAYQAVPGEAADHVMANAQALPFAISALCIFFLPLGSKFPVTHHMTITAALAAVKFLPVVGNNVWAALVIGVVAGMLAAFLGEVAQRLVYANGDTHIDPPASAIWPMNTLICLGVLALS</sequence>
<feature type="transmembrane region" description="Helical" evidence="1">
    <location>
        <begin position="105"/>
        <end position="127"/>
    </location>
</feature>
<keyword evidence="1" id="KW-0812">Transmembrane</keyword>
<proteinExistence type="predicted"/>
<dbReference type="STRING" id="883161.HMPREF9306_00355"/>
<feature type="transmembrane region" description="Helical" evidence="1">
    <location>
        <begin position="37"/>
        <end position="55"/>
    </location>
</feature>
<dbReference type="Proteomes" id="UP000014417">
    <property type="component" value="Unassembled WGS sequence"/>
</dbReference>
<feature type="transmembrane region" description="Helical" evidence="1">
    <location>
        <begin position="187"/>
        <end position="210"/>
    </location>
</feature>
<dbReference type="EMBL" id="AGZR01000004">
    <property type="protein sequence ID" value="EPD33601.1"/>
    <property type="molecule type" value="Genomic_DNA"/>
</dbReference>
<keyword evidence="1" id="KW-1133">Transmembrane helix</keyword>
<reference evidence="3 4" key="1">
    <citation type="submission" date="2013-04" db="EMBL/GenBank/DDBJ databases">
        <title>The Genome Sequence of Propionimicrobium lymphophilum ACS-093-V-SCH5.</title>
        <authorList>
            <consortium name="The Broad Institute Genomics Platform"/>
            <person name="Earl A."/>
            <person name="Ward D."/>
            <person name="Feldgarden M."/>
            <person name="Gevers D."/>
            <person name="Saerens B."/>
            <person name="Vaneechoutte M."/>
            <person name="Walker B."/>
            <person name="Young S."/>
            <person name="Zeng Q."/>
            <person name="Gargeya S."/>
            <person name="Fitzgerald M."/>
            <person name="Haas B."/>
            <person name="Abouelleil A."/>
            <person name="Allen A.W."/>
            <person name="Alvarado L."/>
            <person name="Arachchi H.M."/>
            <person name="Berlin A.M."/>
            <person name="Chapman S.B."/>
            <person name="Gainer-Dewar J."/>
            <person name="Goldberg J."/>
            <person name="Griggs A."/>
            <person name="Gujja S."/>
            <person name="Hansen M."/>
            <person name="Howarth C."/>
            <person name="Imamovic A."/>
            <person name="Ireland A."/>
            <person name="Larimer J."/>
            <person name="McCowan C."/>
            <person name="Murphy C."/>
            <person name="Pearson M."/>
            <person name="Poon T.W."/>
            <person name="Priest M."/>
            <person name="Roberts A."/>
            <person name="Saif S."/>
            <person name="Shea T."/>
            <person name="Sisk P."/>
            <person name="Sykes S."/>
            <person name="Wortman J."/>
            <person name="Nusbaum C."/>
            <person name="Birren B."/>
        </authorList>
    </citation>
    <scope>NUCLEOTIDE SEQUENCE [LARGE SCALE GENOMIC DNA]</scope>
    <source>
        <strain evidence="3 4">ACS-093-V-SCH5</strain>
    </source>
</reference>
<keyword evidence="1" id="KW-0472">Membrane</keyword>
<dbReference type="HOGENOM" id="CLU_077325_0_0_11"/>
<comment type="caution">
    <text evidence="3">The sequence shown here is derived from an EMBL/GenBank/DDBJ whole genome shotgun (WGS) entry which is preliminary data.</text>
</comment>
<dbReference type="Pfam" id="PF25928">
    <property type="entry name" value="DUF7973"/>
    <property type="match status" value="2"/>
</dbReference>
<evidence type="ECO:0000256" key="1">
    <source>
        <dbReference type="SAM" id="Phobius"/>
    </source>
</evidence>
<protein>
    <recommendedName>
        <fullName evidence="2">DUF7973 domain-containing protein</fullName>
    </recommendedName>
</protein>
<name>S2W358_9ACTN</name>
<feature type="transmembrane region" description="Helical" evidence="1">
    <location>
        <begin position="308"/>
        <end position="325"/>
    </location>
</feature>
<dbReference type="PATRIC" id="fig|883161.3.peg.359"/>
<evidence type="ECO:0000313" key="3">
    <source>
        <dbReference type="EMBL" id="EPD33601.1"/>
    </source>
</evidence>
<feature type="domain" description="DUF7973" evidence="2">
    <location>
        <begin position="176"/>
        <end position="320"/>
    </location>
</feature>
<feature type="transmembrane region" description="Helical" evidence="1">
    <location>
        <begin position="222"/>
        <end position="242"/>
    </location>
</feature>
<dbReference type="InterPro" id="IPR058279">
    <property type="entry name" value="DUF7973"/>
</dbReference>
<dbReference type="RefSeq" id="WP_016455210.1">
    <property type="nucleotide sequence ID" value="NZ_KE150269.1"/>
</dbReference>
<organism evidence="3 4">
    <name type="scientific">Propionimicrobium lymphophilum ACS-093-V-SCH5</name>
    <dbReference type="NCBI Taxonomy" id="883161"/>
    <lineage>
        <taxon>Bacteria</taxon>
        <taxon>Bacillati</taxon>
        <taxon>Actinomycetota</taxon>
        <taxon>Actinomycetes</taxon>
        <taxon>Propionibacteriales</taxon>
        <taxon>Propionibacteriaceae</taxon>
        <taxon>Propionimicrobium</taxon>
    </lineage>
</organism>
<evidence type="ECO:0000313" key="4">
    <source>
        <dbReference type="Proteomes" id="UP000014417"/>
    </source>
</evidence>
<feature type="transmembrane region" description="Helical" evidence="1">
    <location>
        <begin position="263"/>
        <end position="288"/>
    </location>
</feature>